<evidence type="ECO:0000313" key="1">
    <source>
        <dbReference type="EMBL" id="RRT40304.1"/>
    </source>
</evidence>
<evidence type="ECO:0000313" key="2">
    <source>
        <dbReference type="Proteomes" id="UP000287651"/>
    </source>
</evidence>
<dbReference type="AlphaFoldDB" id="A0A426XLF2"/>
<gene>
    <name evidence="1" type="ORF">B296_00047013</name>
</gene>
<proteinExistence type="predicted"/>
<comment type="caution">
    <text evidence="1">The sequence shown here is derived from an EMBL/GenBank/DDBJ whole genome shotgun (WGS) entry which is preliminary data.</text>
</comment>
<dbReference type="EMBL" id="AMZH03019475">
    <property type="protein sequence ID" value="RRT40304.1"/>
    <property type="molecule type" value="Genomic_DNA"/>
</dbReference>
<name>A0A426XLF2_ENSVE</name>
<protein>
    <submittedName>
        <fullName evidence="1">Uncharacterized protein</fullName>
    </submittedName>
</protein>
<reference evidence="1 2" key="1">
    <citation type="journal article" date="2014" name="Agronomy (Basel)">
        <title>A Draft Genome Sequence for Ensete ventricosum, the Drought-Tolerant Tree Against Hunger.</title>
        <authorList>
            <person name="Harrison J."/>
            <person name="Moore K.A."/>
            <person name="Paszkiewicz K."/>
            <person name="Jones T."/>
            <person name="Grant M."/>
            <person name="Ambacheew D."/>
            <person name="Muzemil S."/>
            <person name="Studholme D.J."/>
        </authorList>
    </citation>
    <scope>NUCLEOTIDE SEQUENCE [LARGE SCALE GENOMIC DNA]</scope>
</reference>
<organism evidence="1 2">
    <name type="scientific">Ensete ventricosum</name>
    <name type="common">Abyssinian banana</name>
    <name type="synonym">Musa ensete</name>
    <dbReference type="NCBI Taxonomy" id="4639"/>
    <lineage>
        <taxon>Eukaryota</taxon>
        <taxon>Viridiplantae</taxon>
        <taxon>Streptophyta</taxon>
        <taxon>Embryophyta</taxon>
        <taxon>Tracheophyta</taxon>
        <taxon>Spermatophyta</taxon>
        <taxon>Magnoliopsida</taxon>
        <taxon>Liliopsida</taxon>
        <taxon>Zingiberales</taxon>
        <taxon>Musaceae</taxon>
        <taxon>Ensete</taxon>
    </lineage>
</organism>
<sequence>MILPLENQDLSLLDICRVGATFLFAFFPLKVPETTIPLDYFVLLNSLCVVLPPQMRLLDCDSSPIQPPLHSSRPSNVLNLLHTSVSYGCILSMPKRVSKLHGVEFQSPWDDHKHSIVRRLALA</sequence>
<accession>A0A426XLF2</accession>
<dbReference type="Proteomes" id="UP000287651">
    <property type="component" value="Unassembled WGS sequence"/>
</dbReference>